<dbReference type="OrthoDB" id="9811036at2"/>
<evidence type="ECO:0000313" key="4">
    <source>
        <dbReference type="Proteomes" id="UP000438760"/>
    </source>
</evidence>
<evidence type="ECO:0000313" key="3">
    <source>
        <dbReference type="EMBL" id="MTG97571.1"/>
    </source>
</evidence>
<dbReference type="AlphaFoldDB" id="A0A6I3LLZ3"/>
<dbReference type="Proteomes" id="UP000438760">
    <property type="component" value="Unassembled WGS sequence"/>
</dbReference>
<dbReference type="InterPro" id="IPR036249">
    <property type="entry name" value="Thioredoxin-like_sf"/>
</dbReference>
<comment type="caution">
    <text evidence="3">The sequence shown here is derived from an EMBL/GenBank/DDBJ whole genome shotgun (WGS) entry which is preliminary data.</text>
</comment>
<feature type="chain" id="PRO_5026216871" evidence="1">
    <location>
        <begin position="20"/>
        <end position="149"/>
    </location>
</feature>
<name>A0A6I3LLZ3_9FLAO</name>
<feature type="domain" description="Thioredoxin-like fold" evidence="2">
    <location>
        <begin position="36"/>
        <end position="146"/>
    </location>
</feature>
<evidence type="ECO:0000256" key="1">
    <source>
        <dbReference type="SAM" id="SignalP"/>
    </source>
</evidence>
<proteinExistence type="predicted"/>
<protein>
    <submittedName>
        <fullName evidence="3">Thioredoxin fold domain-containing protein</fullName>
    </submittedName>
</protein>
<keyword evidence="4" id="KW-1185">Reference proteome</keyword>
<dbReference type="InterPro" id="IPR012336">
    <property type="entry name" value="Thioredoxin-like_fold"/>
</dbReference>
<accession>A0A6I3LLZ3</accession>
<dbReference type="Gene3D" id="3.40.30.10">
    <property type="entry name" value="Glutaredoxin"/>
    <property type="match status" value="1"/>
</dbReference>
<organism evidence="3 4">
    <name type="scientific">Myroides albus</name>
    <dbReference type="NCBI Taxonomy" id="2562892"/>
    <lineage>
        <taxon>Bacteria</taxon>
        <taxon>Pseudomonadati</taxon>
        <taxon>Bacteroidota</taxon>
        <taxon>Flavobacteriia</taxon>
        <taxon>Flavobacteriales</taxon>
        <taxon>Flavobacteriaceae</taxon>
        <taxon>Myroides</taxon>
    </lineage>
</organism>
<feature type="signal peptide" evidence="1">
    <location>
        <begin position="1"/>
        <end position="19"/>
    </location>
</feature>
<keyword evidence="1" id="KW-0732">Signal</keyword>
<reference evidence="3 4" key="1">
    <citation type="submission" date="2019-11" db="EMBL/GenBank/DDBJ databases">
        <title>Genome of Strain BIT-d1.</title>
        <authorList>
            <person name="Yang Y."/>
        </authorList>
    </citation>
    <scope>NUCLEOTIDE SEQUENCE [LARGE SCALE GENOMIC DNA]</scope>
    <source>
        <strain evidence="3 4">BIT-d1</strain>
    </source>
</reference>
<dbReference type="SUPFAM" id="SSF52833">
    <property type="entry name" value="Thioredoxin-like"/>
    <property type="match status" value="1"/>
</dbReference>
<dbReference type="Pfam" id="PF13098">
    <property type="entry name" value="Thioredoxin_2"/>
    <property type="match status" value="1"/>
</dbReference>
<sequence>MRCILFFMFSYFFGLAAFAQPKEILISQVEEVLKNDPKPVVIFLHTKWCSYCTLMERKTFKNEEVVSKLNSDFYFISFDAEQEEDIVFHNQTYSFRKKGINGGVHDLANLLSGKEAYPALIFLNEKLEKVYEHNAYIRPDDLSKLLELL</sequence>
<gene>
    <name evidence="3" type="ORF">GJV76_05380</name>
</gene>
<dbReference type="EMBL" id="WMJX01000007">
    <property type="protein sequence ID" value="MTG97571.1"/>
    <property type="molecule type" value="Genomic_DNA"/>
</dbReference>
<evidence type="ECO:0000259" key="2">
    <source>
        <dbReference type="Pfam" id="PF13098"/>
    </source>
</evidence>